<comment type="similarity">
    <text evidence="2">Belongs to the peptidase C1 family.</text>
</comment>
<feature type="domain" description="Peptidase C1A papain C-terminal" evidence="11">
    <location>
        <begin position="238"/>
        <end position="488"/>
    </location>
</feature>
<gene>
    <name evidence="12" type="primary">CTSB</name>
</gene>
<dbReference type="AlphaFoldDB" id="A0A8C0VFN0"/>
<dbReference type="Pfam" id="PF08127">
    <property type="entry name" value="Propeptide_C1"/>
    <property type="match status" value="1"/>
</dbReference>
<evidence type="ECO:0000256" key="8">
    <source>
        <dbReference type="ARBA" id="ARBA00022807"/>
    </source>
</evidence>
<dbReference type="InterPro" id="IPR000668">
    <property type="entry name" value="Peptidase_C1A_C"/>
</dbReference>
<reference evidence="12" key="2">
    <citation type="submission" date="2025-09" db="UniProtKB">
        <authorList>
            <consortium name="Ensembl"/>
        </authorList>
    </citation>
    <scope>IDENTIFICATION</scope>
</reference>
<evidence type="ECO:0000256" key="1">
    <source>
        <dbReference type="ARBA" id="ARBA00001754"/>
    </source>
</evidence>
<protein>
    <recommendedName>
        <fullName evidence="4">Cathepsin B</fullName>
        <ecNumber evidence="3">3.4.22.1</ecNumber>
    </recommendedName>
</protein>
<keyword evidence="9" id="KW-0865">Zymogen</keyword>
<dbReference type="CDD" id="cd02620">
    <property type="entry name" value="Peptidase_C1A_CathepsinB"/>
    <property type="match status" value="1"/>
</dbReference>
<dbReference type="PROSITE" id="PS00640">
    <property type="entry name" value="THIOL_PROTEASE_ASN"/>
    <property type="match status" value="1"/>
</dbReference>
<dbReference type="InterPro" id="IPR038765">
    <property type="entry name" value="Papain-like_cys_pep_sf"/>
</dbReference>
<evidence type="ECO:0000256" key="3">
    <source>
        <dbReference type="ARBA" id="ARBA00012537"/>
    </source>
</evidence>
<dbReference type="PROSITE" id="PS00639">
    <property type="entry name" value="THIOL_PROTEASE_HIS"/>
    <property type="match status" value="1"/>
</dbReference>
<comment type="catalytic activity">
    <reaction evidence="1">
        <text>Hydrolysis of proteins with broad specificity for peptide bonds. Preferentially cleaves -Arg-Arg-|-Xaa bonds in small molecule substrates (thus differing from cathepsin L). In addition to being an endopeptidase, shows peptidyl-dipeptidase activity, liberating C-terminal dipeptides.</text>
        <dbReference type="EC" id="3.4.22.1"/>
    </reaction>
</comment>
<dbReference type="Ensembl" id="ENSCCET00000035315.1">
    <property type="protein sequence ID" value="ENSCCEP00000023359.1"/>
    <property type="gene ID" value="ENSCCEG00000020929.1"/>
</dbReference>
<dbReference type="PROSITE" id="PS00139">
    <property type="entry name" value="THIOL_PROTEASE_CYS"/>
    <property type="match status" value="1"/>
</dbReference>
<evidence type="ECO:0000256" key="2">
    <source>
        <dbReference type="ARBA" id="ARBA00008455"/>
    </source>
</evidence>
<dbReference type="InterPro" id="IPR012599">
    <property type="entry name" value="Propeptide_C1A"/>
</dbReference>
<dbReference type="EC" id="3.4.22.1" evidence="3"/>
<evidence type="ECO:0000256" key="7">
    <source>
        <dbReference type="ARBA" id="ARBA00022801"/>
    </source>
</evidence>
<dbReference type="GO" id="GO:0006508">
    <property type="term" value="P:proteolysis"/>
    <property type="evidence" value="ECO:0007669"/>
    <property type="project" value="UniProtKB-KW"/>
</dbReference>
<evidence type="ECO:0000256" key="6">
    <source>
        <dbReference type="ARBA" id="ARBA00022729"/>
    </source>
</evidence>
<dbReference type="SMART" id="SM00645">
    <property type="entry name" value="Pept_C1"/>
    <property type="match status" value="1"/>
</dbReference>
<keyword evidence="10" id="KW-1015">Disulfide bond</keyword>
<dbReference type="Pfam" id="PF00112">
    <property type="entry name" value="Peptidase_C1"/>
    <property type="match status" value="1"/>
</dbReference>
<evidence type="ECO:0000256" key="4">
    <source>
        <dbReference type="ARBA" id="ARBA00015559"/>
    </source>
</evidence>
<keyword evidence="8" id="KW-0788">Thiol protease</keyword>
<evidence type="ECO:0000256" key="10">
    <source>
        <dbReference type="ARBA" id="ARBA00023157"/>
    </source>
</evidence>
<dbReference type="SUPFAM" id="SSF54001">
    <property type="entry name" value="Cysteine proteinases"/>
    <property type="match status" value="1"/>
</dbReference>
<dbReference type="PRINTS" id="PR00705">
    <property type="entry name" value="PAPAIN"/>
</dbReference>
<reference evidence="12" key="1">
    <citation type="submission" date="2025-08" db="UniProtKB">
        <authorList>
            <consortium name="Ensembl"/>
        </authorList>
    </citation>
    <scope>IDENTIFICATION</scope>
</reference>
<dbReference type="FunFam" id="3.90.70.10:FF:000031">
    <property type="entry name" value="Cathepsin B"/>
    <property type="match status" value="1"/>
</dbReference>
<dbReference type="InterPro" id="IPR000169">
    <property type="entry name" value="Pept_cys_AS"/>
</dbReference>
<dbReference type="InterPro" id="IPR025661">
    <property type="entry name" value="Pept_asp_AS"/>
</dbReference>
<evidence type="ECO:0000259" key="11">
    <source>
        <dbReference type="SMART" id="SM00645"/>
    </source>
</evidence>
<evidence type="ECO:0000256" key="5">
    <source>
        <dbReference type="ARBA" id="ARBA00022670"/>
    </source>
</evidence>
<evidence type="ECO:0000313" key="13">
    <source>
        <dbReference type="Proteomes" id="UP000694410"/>
    </source>
</evidence>
<dbReference type="PANTHER" id="PTHR12411">
    <property type="entry name" value="CYSTEINE PROTEASE FAMILY C1-RELATED"/>
    <property type="match status" value="1"/>
</dbReference>
<keyword evidence="7" id="KW-0378">Hydrolase</keyword>
<sequence>MGLVGFVLGKETFVVKVKGLAAGRVMCDPAEVWNSRARLSGALSLRKQAGSCPGSQVWAGGMEMALGWCLLLPSSSSSSATAPRAVGGCCSSSTATALWLLSSLAGCSCSEQLLQSLRPRCLLLAAWDRGCPPFLNFSWPKCPLTSWLDRGVSCSVAKMWPSVSLLCVLVALASARSVPYFPPLSDDLVNHINKLNTTWKAGHNFHNADMSYVKKLCGTFLGGPKLPERVDFAADMELPDNFDSRTQWPNCPTISEIRDQGSCGSCWAFGAVEAISDRICVHTNAKVSVEVSAEDLLSCCGFECGMGCNGGYPSGAWRYWTERGLVSGGLYDSHVGCRPYSIPPCEHHVNGSRPPCTGEGGGTPRCSRHCEPGYSPSYKEDKHYGITSYGVPRSEKEIMAEIYKNGPVEGAFIVYEDFLMYKSGVYQHVSGEQVGGHAIRLLGWGVENDTPYWLVANSWNTDWGENGFFKILRGEDHCGIESEVVAGIPRTEQYWKRM</sequence>
<accession>A0A8C0VFN0</accession>
<name>A0A8C0VFN0_CYACU</name>
<dbReference type="GO" id="GO:0004197">
    <property type="term" value="F:cysteine-type endopeptidase activity"/>
    <property type="evidence" value="ECO:0007669"/>
    <property type="project" value="UniProtKB-EC"/>
</dbReference>
<keyword evidence="5" id="KW-0645">Protease</keyword>
<evidence type="ECO:0000256" key="9">
    <source>
        <dbReference type="ARBA" id="ARBA00023145"/>
    </source>
</evidence>
<dbReference type="Proteomes" id="UP000694410">
    <property type="component" value="Unplaced"/>
</dbReference>
<dbReference type="Gene3D" id="3.90.70.10">
    <property type="entry name" value="Cysteine proteinases"/>
    <property type="match status" value="1"/>
</dbReference>
<dbReference type="InterPro" id="IPR025660">
    <property type="entry name" value="Pept_his_AS"/>
</dbReference>
<keyword evidence="6" id="KW-0732">Signal</keyword>
<keyword evidence="13" id="KW-1185">Reference proteome</keyword>
<organism evidence="12 13">
    <name type="scientific">Cyanistes caeruleus</name>
    <name type="common">Eurasian blue tit</name>
    <name type="synonym">Parus caeruleus</name>
    <dbReference type="NCBI Taxonomy" id="156563"/>
    <lineage>
        <taxon>Eukaryota</taxon>
        <taxon>Metazoa</taxon>
        <taxon>Chordata</taxon>
        <taxon>Craniata</taxon>
        <taxon>Vertebrata</taxon>
        <taxon>Euteleostomi</taxon>
        <taxon>Archelosauria</taxon>
        <taxon>Archosauria</taxon>
        <taxon>Dinosauria</taxon>
        <taxon>Saurischia</taxon>
        <taxon>Theropoda</taxon>
        <taxon>Coelurosauria</taxon>
        <taxon>Aves</taxon>
        <taxon>Neognathae</taxon>
        <taxon>Neoaves</taxon>
        <taxon>Telluraves</taxon>
        <taxon>Australaves</taxon>
        <taxon>Passeriformes</taxon>
        <taxon>Paridae</taxon>
        <taxon>Cyanistes</taxon>
    </lineage>
</organism>
<evidence type="ECO:0000313" key="12">
    <source>
        <dbReference type="Ensembl" id="ENSCCEP00000023359.1"/>
    </source>
</evidence>
<dbReference type="InterPro" id="IPR013128">
    <property type="entry name" value="Peptidase_C1A"/>
</dbReference>
<proteinExistence type="inferred from homology"/>